<feature type="transmembrane region" description="Helical" evidence="1">
    <location>
        <begin position="16"/>
        <end position="34"/>
    </location>
</feature>
<evidence type="ECO:0000313" key="3">
    <source>
        <dbReference type="Proteomes" id="UP000003082"/>
    </source>
</evidence>
<dbReference type="Proteomes" id="UP000003082">
    <property type="component" value="Unassembled WGS sequence"/>
</dbReference>
<dbReference type="AlphaFoldDB" id="B9D2U6"/>
<proteinExistence type="predicted"/>
<keyword evidence="1" id="KW-0812">Transmembrane</keyword>
<name>B9D2U6_CAMRE</name>
<keyword evidence="1" id="KW-0472">Membrane</keyword>
<evidence type="ECO:0000313" key="2">
    <source>
        <dbReference type="EMBL" id="EEF13725.1"/>
    </source>
</evidence>
<comment type="caution">
    <text evidence="2">The sequence shown here is derived from an EMBL/GenBank/DDBJ whole genome shotgun (WGS) entry which is preliminary data.</text>
</comment>
<protein>
    <submittedName>
        <fullName evidence="2">Uncharacterized protein</fullName>
    </submittedName>
</protein>
<sequence length="40" mass="4530">MLNVIDCTDMGASPPIFTPLILICFVGYLCKFYLQIFSQL</sequence>
<reference evidence="2 3" key="1">
    <citation type="submission" date="2008-08" db="EMBL/GenBank/DDBJ databases">
        <authorList>
            <person name="Madupu R."/>
            <person name="Durkin A.S."/>
            <person name="Torralba M."/>
            <person name="Methe B."/>
            <person name="Sutton G.G."/>
            <person name="Strausberg R.L."/>
            <person name="Nelson K.E."/>
        </authorList>
    </citation>
    <scope>NUCLEOTIDE SEQUENCE [LARGE SCALE GENOMIC DNA]</scope>
    <source>
        <strain evidence="2 3">RM3267</strain>
    </source>
</reference>
<keyword evidence="3" id="KW-1185">Reference proteome</keyword>
<organism evidence="2 3">
    <name type="scientific">Campylobacter rectus RM3267</name>
    <dbReference type="NCBI Taxonomy" id="553218"/>
    <lineage>
        <taxon>Bacteria</taxon>
        <taxon>Pseudomonadati</taxon>
        <taxon>Campylobacterota</taxon>
        <taxon>Epsilonproteobacteria</taxon>
        <taxon>Campylobacterales</taxon>
        <taxon>Campylobacteraceae</taxon>
        <taxon>Campylobacter</taxon>
    </lineage>
</organism>
<keyword evidence="1" id="KW-1133">Transmembrane helix</keyword>
<accession>B9D2U6</accession>
<evidence type="ECO:0000256" key="1">
    <source>
        <dbReference type="SAM" id="Phobius"/>
    </source>
</evidence>
<gene>
    <name evidence="2" type="ORF">CAMRE0001_1045</name>
</gene>
<dbReference type="EMBL" id="ACFU01000015">
    <property type="protein sequence ID" value="EEF13725.1"/>
    <property type="molecule type" value="Genomic_DNA"/>
</dbReference>